<keyword evidence="3" id="KW-1185">Reference proteome</keyword>
<dbReference type="AlphaFoldDB" id="A0AAD7QTK3"/>
<keyword evidence="1" id="KW-0812">Transmembrane</keyword>
<organism evidence="2 3">
    <name type="scientific">Lipomyces tetrasporus</name>
    <dbReference type="NCBI Taxonomy" id="54092"/>
    <lineage>
        <taxon>Eukaryota</taxon>
        <taxon>Fungi</taxon>
        <taxon>Dikarya</taxon>
        <taxon>Ascomycota</taxon>
        <taxon>Saccharomycotina</taxon>
        <taxon>Lipomycetes</taxon>
        <taxon>Lipomycetales</taxon>
        <taxon>Lipomycetaceae</taxon>
        <taxon>Lipomyces</taxon>
    </lineage>
</organism>
<sequence length="154" mass="17360">MTSSDSDSQYAPCPWLGTVGLDFSEQGHCNLCAMELQIKGYRVLPAIYRTLFFSVPVENCMFVFMAIAPAAVFVGQRNSWTWLSLASVDYPNLRYSNICFQIRLTLSTMLTATTEANYRGPLRGLRGAKLLQNLYDPHNPAEENGKLYRAELFT</sequence>
<gene>
    <name evidence="2" type="ORF">POJ06DRAFT_300603</name>
</gene>
<accession>A0AAD7QTK3</accession>
<keyword evidence="1" id="KW-1133">Transmembrane helix</keyword>
<comment type="caution">
    <text evidence="2">The sequence shown here is derived from an EMBL/GenBank/DDBJ whole genome shotgun (WGS) entry which is preliminary data.</text>
</comment>
<protein>
    <submittedName>
        <fullName evidence="2">Uncharacterized protein</fullName>
    </submittedName>
</protein>
<feature type="transmembrane region" description="Helical" evidence="1">
    <location>
        <begin position="51"/>
        <end position="74"/>
    </location>
</feature>
<proteinExistence type="predicted"/>
<dbReference type="RefSeq" id="XP_056044698.1">
    <property type="nucleotide sequence ID" value="XM_056190715.1"/>
</dbReference>
<evidence type="ECO:0000313" key="3">
    <source>
        <dbReference type="Proteomes" id="UP001217417"/>
    </source>
</evidence>
<evidence type="ECO:0000313" key="2">
    <source>
        <dbReference type="EMBL" id="KAJ8101248.1"/>
    </source>
</evidence>
<dbReference type="GeneID" id="80885881"/>
<evidence type="ECO:0000256" key="1">
    <source>
        <dbReference type="SAM" id="Phobius"/>
    </source>
</evidence>
<dbReference type="EMBL" id="JARPMG010000004">
    <property type="protein sequence ID" value="KAJ8101248.1"/>
    <property type="molecule type" value="Genomic_DNA"/>
</dbReference>
<name>A0AAD7QTK3_9ASCO</name>
<dbReference type="Proteomes" id="UP001217417">
    <property type="component" value="Unassembled WGS sequence"/>
</dbReference>
<reference evidence="2" key="1">
    <citation type="submission" date="2023-03" db="EMBL/GenBank/DDBJ databases">
        <title>Near-Complete genome sequence of Lipomyces tetrasporous NRRL Y-64009, an oleaginous yeast capable of growing on lignocellulosic hydrolysates.</title>
        <authorList>
            <consortium name="Lawrence Berkeley National Laboratory"/>
            <person name="Jagtap S.S."/>
            <person name="Liu J.-J."/>
            <person name="Walukiewicz H.E."/>
            <person name="Pangilinan J."/>
            <person name="Lipzen A."/>
            <person name="Ahrendt S."/>
            <person name="Koriabine M."/>
            <person name="Cobaugh K."/>
            <person name="Salamov A."/>
            <person name="Yoshinaga Y."/>
            <person name="Ng V."/>
            <person name="Daum C."/>
            <person name="Grigoriev I.V."/>
            <person name="Slininger P.J."/>
            <person name="Dien B.S."/>
            <person name="Jin Y.-S."/>
            <person name="Rao C.V."/>
        </authorList>
    </citation>
    <scope>NUCLEOTIDE SEQUENCE</scope>
    <source>
        <strain evidence="2">NRRL Y-64009</strain>
    </source>
</reference>
<keyword evidence="1" id="KW-0472">Membrane</keyword>